<evidence type="ECO:0000313" key="2">
    <source>
        <dbReference type="EMBL" id="ORC87060.1"/>
    </source>
</evidence>
<protein>
    <submittedName>
        <fullName evidence="2">Uncharacterized protein</fullName>
    </submittedName>
</protein>
<dbReference type="Proteomes" id="UP000192257">
    <property type="component" value="Unassembled WGS sequence"/>
</dbReference>
<reference evidence="2 3" key="1">
    <citation type="submission" date="2017-03" db="EMBL/GenBank/DDBJ databases">
        <title>An alternative strategy for trypanosome survival in the mammalian bloodstream revealed through genome and transcriptome analysis of the ubiquitous bovine parasite Trypanosoma (Megatrypanum) theileri.</title>
        <authorList>
            <person name="Kelly S."/>
            <person name="Ivens A."/>
            <person name="Mott A."/>
            <person name="O'Neill E."/>
            <person name="Emms D."/>
            <person name="Macleod O."/>
            <person name="Voorheis P."/>
            <person name="Matthews J."/>
            <person name="Matthews K."/>
            <person name="Carrington M."/>
        </authorList>
    </citation>
    <scope>NUCLEOTIDE SEQUENCE [LARGE SCALE GENOMIC DNA]</scope>
    <source>
        <strain evidence="2">Edinburgh</strain>
    </source>
</reference>
<name>A0A1X0NSH0_9TRYP</name>
<evidence type="ECO:0000256" key="1">
    <source>
        <dbReference type="SAM" id="MobiDB-lite"/>
    </source>
</evidence>
<accession>A0A1X0NSH0</accession>
<feature type="compositionally biased region" description="Basic and acidic residues" evidence="1">
    <location>
        <begin position="103"/>
        <end position="114"/>
    </location>
</feature>
<evidence type="ECO:0000313" key="3">
    <source>
        <dbReference type="Proteomes" id="UP000192257"/>
    </source>
</evidence>
<dbReference type="GeneID" id="39987402"/>
<dbReference type="AlphaFoldDB" id="A0A1X0NSH0"/>
<comment type="caution">
    <text evidence="2">The sequence shown here is derived from an EMBL/GenBank/DDBJ whole genome shotgun (WGS) entry which is preliminary data.</text>
</comment>
<dbReference type="EMBL" id="NBCO01000024">
    <property type="protein sequence ID" value="ORC87060.1"/>
    <property type="molecule type" value="Genomic_DNA"/>
</dbReference>
<dbReference type="VEuPathDB" id="TriTrypDB:TM35_000242100"/>
<dbReference type="RefSeq" id="XP_028881126.1">
    <property type="nucleotide sequence ID" value="XM_029027622.1"/>
</dbReference>
<feature type="region of interest" description="Disordered" evidence="1">
    <location>
        <begin position="134"/>
        <end position="153"/>
    </location>
</feature>
<feature type="region of interest" description="Disordered" evidence="1">
    <location>
        <begin position="1"/>
        <end position="118"/>
    </location>
</feature>
<organism evidence="2 3">
    <name type="scientific">Trypanosoma theileri</name>
    <dbReference type="NCBI Taxonomy" id="67003"/>
    <lineage>
        <taxon>Eukaryota</taxon>
        <taxon>Discoba</taxon>
        <taxon>Euglenozoa</taxon>
        <taxon>Kinetoplastea</taxon>
        <taxon>Metakinetoplastina</taxon>
        <taxon>Trypanosomatida</taxon>
        <taxon>Trypanosomatidae</taxon>
        <taxon>Trypanosoma</taxon>
    </lineage>
</organism>
<sequence length="153" mass="16850">MATVAYAPSGQIEPVHTTYNPTSIPPKKEKDFRRHPSPIKTQQGDVRRSRPRVPNTGHDPNKPPTFPTARSAFAARSPFCRPEARARNPRRTAGPQPISAQPTRKETPARDLSRESGGPFFWAFGGSFPVLNSGRFSPMGGGREAHPRTALRN</sequence>
<gene>
    <name evidence="2" type="ORF">TM35_000242100</name>
</gene>
<keyword evidence="3" id="KW-1185">Reference proteome</keyword>
<proteinExistence type="predicted"/>